<feature type="domain" description="DUF4815" evidence="1">
    <location>
        <begin position="13"/>
        <end position="68"/>
    </location>
</feature>
<dbReference type="Pfam" id="PF16075">
    <property type="entry name" value="DUF4815"/>
    <property type="match status" value="3"/>
</dbReference>
<name>A0A6J5LA92_9CAUD</name>
<evidence type="ECO:0000313" key="2">
    <source>
        <dbReference type="EMBL" id="CAB4131464.1"/>
    </source>
</evidence>
<feature type="domain" description="DUF4815" evidence="1">
    <location>
        <begin position="182"/>
        <end position="390"/>
    </location>
</feature>
<reference evidence="2" key="1">
    <citation type="submission" date="2020-04" db="EMBL/GenBank/DDBJ databases">
        <authorList>
            <person name="Chiriac C."/>
            <person name="Salcher M."/>
            <person name="Ghai R."/>
            <person name="Kavagutti S V."/>
        </authorList>
    </citation>
    <scope>NUCLEOTIDE SEQUENCE</scope>
</reference>
<accession>A0A6J5LA92</accession>
<feature type="domain" description="DUF4815" evidence="1">
    <location>
        <begin position="896"/>
        <end position="1150"/>
    </location>
</feature>
<protein>
    <recommendedName>
        <fullName evidence="1">DUF4815 domain-containing protein</fullName>
    </recommendedName>
</protein>
<sequence length="1253" mass="134271">MPINTDLNVAPFFDDYDANNQYYRVLFRPGTALQARELTQIQSILQNQVESFGNWAFKNGDIVTGCPITDQPVIPYIRLADRQTNGYSITPANLANTRIVSASSNLQARVILGNPGLVGNYPNTNILYIQYLNTGTANQQIFSPNETLNIYTIPSNGSIIATVNTYSNTGNSTTSATGNAHGIAVGEGVVYLNGTFVKVLSPTYGIVNPYSTSAGNNFVGFQLLETIVTENQDPSLLDNALGYPNENAPGSYRLKLVPTLISLDQTVAANTDGFNPIAQYSFGKLVSKDVAQTDFHSIVDDAISQRIYEEAGNYVVNPFVVDTISNAAAPDAANAANGSSDATKVLARVNPGIGYTQGHRVELLNTRYAPVRRGNDTVSFKSQQITFNYGSYFVLNEVSGSFNFITAQTVDLYNTVQTSITSRTFGQLSVAGTKIGTAQVRCFTYNSGIPGLKDAQYLLHVFNVQMIAGYNVNQVQSVYLNGTPKAVGDVVGTLNSAATKDQLYSVGQTGLKNLRDSANNNNTQYVYRSQNTSATMLSNGYISVTIPASATGGTDILSYGNTGTATLGSGDGSSFVVIALANNQSAALTGTVNVSTSSNVVTASSPILTTTFYQGDQVLVGTEIRTVITVSNSTSMVVDAPWSVANTVASYYKFIKAGKIIPVYQTGSTGGVYIINSTSFAVATNLALAGSSAVAVTYDTLRTSAIPAQKVIKKNRFVKIQANTNPAGPQGPYCLGVADVHQVRAVYGSADGSYTTSGVNLTSSFAWDHGQKDTHYDYGKIIPTGGYSPSTYPYLLVQLDYFVPNTAPGSGFFTVESYAIDDSNAANNTAIQTKDIPLYVDEGGVQRWLRDYVDFRIPAVNVAADTGTIDSSNATQVTTAIAAATVNPSNTLTLSVGSNLMTPAYGKNMQNDFTIYLPRKDLVMITPDTTLKIKEGLSTAAPQTPLSPDNAMTLAVLNIPPYPSLTTDQVDSNRLNNQRSINMVRDTSTAITINLVMNRRYTMKDIGKLDNRIGNLEYYAALSLLEQKAKSTSVTDQNGLNRFKNGIFVDPFTDFTNSDVTNPEYSIAIDQNNGLARPKFITDTIKLDFNSGTSTNIQKTSRLLTLPYTSNTLISQPYATKYRSSAHVASAWNGTLVLAPAYSNHIDTNNTASVGITIDNATPWQQFANSPMGSTWGSWQTTSNVTSYSVQTGTQDILQVELGYQYVQSTAQQAIDAAIGQYQAQGYQIGGTSTTFTAGHGGIGSNSSITKIN</sequence>
<evidence type="ECO:0000259" key="1">
    <source>
        <dbReference type="Pfam" id="PF16075"/>
    </source>
</evidence>
<dbReference type="EMBL" id="LR796247">
    <property type="protein sequence ID" value="CAB4131464.1"/>
    <property type="molecule type" value="Genomic_DNA"/>
</dbReference>
<proteinExistence type="predicted"/>
<gene>
    <name evidence="2" type="ORF">UFOVP132_99</name>
</gene>
<dbReference type="InterPro" id="IPR032096">
    <property type="entry name" value="DUF4815"/>
</dbReference>
<organism evidence="2">
    <name type="scientific">uncultured Caudovirales phage</name>
    <dbReference type="NCBI Taxonomy" id="2100421"/>
    <lineage>
        <taxon>Viruses</taxon>
        <taxon>Duplodnaviria</taxon>
        <taxon>Heunggongvirae</taxon>
        <taxon>Uroviricota</taxon>
        <taxon>Caudoviricetes</taxon>
        <taxon>Peduoviridae</taxon>
        <taxon>Maltschvirus</taxon>
        <taxon>Maltschvirus maltsch</taxon>
    </lineage>
</organism>